<dbReference type="InterPro" id="IPR008514">
    <property type="entry name" value="T6SS_Hcp"/>
</dbReference>
<name>A0ABX2ISB4_9RHOB</name>
<dbReference type="InterPro" id="IPR036624">
    <property type="entry name" value="Hcp1-lik_sf"/>
</dbReference>
<evidence type="ECO:0000313" key="2">
    <source>
        <dbReference type="Proteomes" id="UP000777935"/>
    </source>
</evidence>
<evidence type="ECO:0000313" key="1">
    <source>
        <dbReference type="EMBL" id="NSX53677.1"/>
    </source>
</evidence>
<dbReference type="EMBL" id="JABUFE010000001">
    <property type="protein sequence ID" value="NSX53677.1"/>
    <property type="molecule type" value="Genomic_DNA"/>
</dbReference>
<comment type="caution">
    <text evidence="1">The sequence shown here is derived from an EMBL/GenBank/DDBJ whole genome shotgun (WGS) entry which is preliminary data.</text>
</comment>
<dbReference type="SUPFAM" id="SSF141452">
    <property type="entry name" value="Hcp1-like"/>
    <property type="match status" value="1"/>
</dbReference>
<dbReference type="PANTHER" id="PTHR36152:SF1">
    <property type="entry name" value="UBIQUITIN-LIKE DOMAIN-CONTAINING PROTEIN"/>
    <property type="match status" value="1"/>
</dbReference>
<dbReference type="RefSeq" id="WP_174134891.1">
    <property type="nucleotide sequence ID" value="NZ_JABUFE010000001.1"/>
</dbReference>
<sequence>MAIDAYLYFPKNNEINVAGETLDSEMSQKKAFELESFGFGANNSIKISSDTGGAGGGKTDFEEFEIKKKTDTASCGLFQMLCLSKHFDEAILELRRAGGSSSKSGATFMKIHFLMVVLSKMTWSGDEDSLSEDITFEYGAIRLEYFQQDKTGKLKKADGDQGEAKWSRTVNENVYRIK</sequence>
<dbReference type="Pfam" id="PF05638">
    <property type="entry name" value="T6SS_HCP"/>
    <property type="match status" value="1"/>
</dbReference>
<dbReference type="Proteomes" id="UP000777935">
    <property type="component" value="Unassembled WGS sequence"/>
</dbReference>
<protein>
    <submittedName>
        <fullName evidence="1">Type VI secretion system tube protein Hcp</fullName>
    </submittedName>
</protein>
<keyword evidence="2" id="KW-1185">Reference proteome</keyword>
<reference evidence="1 2" key="1">
    <citation type="submission" date="2020-06" db="EMBL/GenBank/DDBJ databases">
        <title>Sulfitobacter algicola sp. nov., isolated from green algae.</title>
        <authorList>
            <person name="Wang C."/>
        </authorList>
    </citation>
    <scope>NUCLEOTIDE SEQUENCE [LARGE SCALE GENOMIC DNA]</scope>
    <source>
        <strain evidence="1 2">1151</strain>
    </source>
</reference>
<dbReference type="InterPro" id="IPR053165">
    <property type="entry name" value="HSI-I_assembly_Hcp1"/>
</dbReference>
<proteinExistence type="predicted"/>
<gene>
    <name evidence="1" type="ORF">HRQ87_02580</name>
</gene>
<organism evidence="1 2">
    <name type="scientific">Parasulfitobacter algicola</name>
    <dbReference type="NCBI Taxonomy" id="2614809"/>
    <lineage>
        <taxon>Bacteria</taxon>
        <taxon>Pseudomonadati</taxon>
        <taxon>Pseudomonadota</taxon>
        <taxon>Alphaproteobacteria</taxon>
        <taxon>Rhodobacterales</taxon>
        <taxon>Roseobacteraceae</taxon>
        <taxon>Parasulfitobacter</taxon>
    </lineage>
</organism>
<accession>A0ABX2ISB4</accession>
<dbReference type="PANTHER" id="PTHR36152">
    <property type="entry name" value="CYTOPLASMIC PROTEIN-RELATED"/>
    <property type="match status" value="1"/>
</dbReference>
<dbReference type="Gene3D" id="2.30.110.20">
    <property type="entry name" value="Hcp1-like"/>
    <property type="match status" value="1"/>
</dbReference>